<evidence type="ECO:0000313" key="10">
    <source>
        <dbReference type="EMBL" id="SDJ98726.1"/>
    </source>
</evidence>
<feature type="domain" description="FMN-binding" evidence="9">
    <location>
        <begin position="44"/>
        <end position="118"/>
    </location>
</feature>
<dbReference type="FunFam" id="3.90.700.10:FF:000007">
    <property type="entry name" value="NADH-dependent fumarate reductase"/>
    <property type="match status" value="1"/>
</dbReference>
<evidence type="ECO:0000256" key="4">
    <source>
        <dbReference type="ARBA" id="ARBA00022630"/>
    </source>
</evidence>
<dbReference type="GO" id="GO:0016020">
    <property type="term" value="C:membrane"/>
    <property type="evidence" value="ECO:0007669"/>
    <property type="project" value="InterPro"/>
</dbReference>
<dbReference type="Gene3D" id="3.90.700.10">
    <property type="entry name" value="Succinate dehydrogenase/fumarate reductase flavoprotein, catalytic domain"/>
    <property type="match status" value="1"/>
</dbReference>
<dbReference type="InterPro" id="IPR027477">
    <property type="entry name" value="Succ_DH/fumarate_Rdtase_cat_sf"/>
</dbReference>
<keyword evidence="11" id="KW-1185">Reference proteome</keyword>
<evidence type="ECO:0000256" key="6">
    <source>
        <dbReference type="ARBA" id="ARBA00023002"/>
    </source>
</evidence>
<dbReference type="OrthoDB" id="9806724at2"/>
<dbReference type="SMART" id="SM00900">
    <property type="entry name" value="FMN_bind"/>
    <property type="match status" value="1"/>
</dbReference>
<evidence type="ECO:0000256" key="1">
    <source>
        <dbReference type="ARBA" id="ARBA00008040"/>
    </source>
</evidence>
<name>A0A1G8Y7E2_9FIRM</name>
<dbReference type="EMBL" id="FNFP01000001">
    <property type="protein sequence ID" value="SDJ98726.1"/>
    <property type="molecule type" value="Genomic_DNA"/>
</dbReference>
<dbReference type="NCBIfam" id="TIGR01813">
    <property type="entry name" value="flavo_cyto_c"/>
    <property type="match status" value="1"/>
</dbReference>
<dbReference type="EC" id="1.3.99.33" evidence="2 8"/>
<organism evidence="10 11">
    <name type="scientific">Natronincola ferrireducens</name>
    <dbReference type="NCBI Taxonomy" id="393762"/>
    <lineage>
        <taxon>Bacteria</taxon>
        <taxon>Bacillati</taxon>
        <taxon>Bacillota</taxon>
        <taxon>Clostridia</taxon>
        <taxon>Peptostreptococcales</taxon>
        <taxon>Natronincolaceae</taxon>
        <taxon>Natronincola</taxon>
    </lineage>
</organism>
<protein>
    <recommendedName>
        <fullName evidence="3 8">Urocanate reductase</fullName>
        <ecNumber evidence="2 8">1.3.99.33</ecNumber>
    </recommendedName>
</protein>
<dbReference type="PRINTS" id="PR00368">
    <property type="entry name" value="FADPNR"/>
</dbReference>
<dbReference type="RefSeq" id="WP_090549686.1">
    <property type="nucleotide sequence ID" value="NZ_FNFP01000001.1"/>
</dbReference>
<comment type="cofactor">
    <cofactor evidence="8">
        <name>FMN</name>
        <dbReference type="ChEBI" id="CHEBI:58210"/>
    </cofactor>
    <text evidence="8">Binds 1 or 2 FMN covalently per subunit.</text>
</comment>
<evidence type="ECO:0000256" key="5">
    <source>
        <dbReference type="ARBA" id="ARBA00022827"/>
    </source>
</evidence>
<evidence type="ECO:0000259" key="9">
    <source>
        <dbReference type="SMART" id="SM00900"/>
    </source>
</evidence>
<dbReference type="InterPro" id="IPR010960">
    <property type="entry name" value="Flavocytochrome_c"/>
</dbReference>
<dbReference type="PROSITE" id="PS51257">
    <property type="entry name" value="PROKAR_LIPOPROTEIN"/>
    <property type="match status" value="1"/>
</dbReference>
<evidence type="ECO:0000256" key="2">
    <source>
        <dbReference type="ARBA" id="ARBA00013137"/>
    </source>
</evidence>
<feature type="chain" id="PRO_5039743486" description="Urocanate reductase" evidence="8">
    <location>
        <begin position="23"/>
        <end position="593"/>
    </location>
</feature>
<feature type="signal peptide" evidence="8">
    <location>
        <begin position="1"/>
        <end position="22"/>
    </location>
</feature>
<comment type="similarity">
    <text evidence="1 8">Belongs to the FAD-dependent oxidoreductase 2 family. FRD/SDH subfamily.</text>
</comment>
<dbReference type="GO" id="GO:0010181">
    <property type="term" value="F:FMN binding"/>
    <property type="evidence" value="ECO:0007669"/>
    <property type="project" value="InterPro"/>
</dbReference>
<reference evidence="10 11" key="1">
    <citation type="submission" date="2016-10" db="EMBL/GenBank/DDBJ databases">
        <authorList>
            <person name="de Groot N.N."/>
        </authorList>
    </citation>
    <scope>NUCLEOTIDE SEQUENCE [LARGE SCALE GENOMIC DNA]</scope>
    <source>
        <strain evidence="10 11">DSM 18346</strain>
    </source>
</reference>
<accession>A0A1G8Y7E2</accession>
<dbReference type="Pfam" id="PF04205">
    <property type="entry name" value="FMN_bind"/>
    <property type="match status" value="1"/>
</dbReference>
<dbReference type="Gene3D" id="3.90.1010.20">
    <property type="match status" value="1"/>
</dbReference>
<dbReference type="InterPro" id="IPR007329">
    <property type="entry name" value="FMN-bd"/>
</dbReference>
<evidence type="ECO:0000256" key="8">
    <source>
        <dbReference type="RuleBase" id="RU366062"/>
    </source>
</evidence>
<dbReference type="Proteomes" id="UP000198718">
    <property type="component" value="Unassembled WGS sequence"/>
</dbReference>
<dbReference type="InterPro" id="IPR036188">
    <property type="entry name" value="FAD/NAD-bd_sf"/>
</dbReference>
<dbReference type="Pfam" id="PF00890">
    <property type="entry name" value="FAD_binding_2"/>
    <property type="match status" value="1"/>
</dbReference>
<comment type="catalytic activity">
    <reaction evidence="7 8">
        <text>dihydrourocanate + A = urocanate + AH2</text>
        <dbReference type="Rhea" id="RHEA:36059"/>
        <dbReference type="ChEBI" id="CHEBI:13193"/>
        <dbReference type="ChEBI" id="CHEBI:17499"/>
        <dbReference type="ChEBI" id="CHEBI:27247"/>
        <dbReference type="ChEBI" id="CHEBI:72991"/>
        <dbReference type="EC" id="1.3.99.33"/>
    </reaction>
</comment>
<dbReference type="InterPro" id="IPR003953">
    <property type="entry name" value="FAD-dep_OxRdtase_2_FAD-bd"/>
</dbReference>
<comment type="cofactor">
    <cofactor evidence="8">
        <name>FAD</name>
        <dbReference type="ChEBI" id="CHEBI:57692"/>
    </cofactor>
    <text evidence="8">Binds 1 FAD per subunit.</text>
</comment>
<keyword evidence="5 8" id="KW-0274">FAD</keyword>
<gene>
    <name evidence="10" type="ORF">SAMN05660472_00453</name>
</gene>
<evidence type="ECO:0000256" key="7">
    <source>
        <dbReference type="ARBA" id="ARBA00049922"/>
    </source>
</evidence>
<dbReference type="Gene3D" id="3.50.50.60">
    <property type="entry name" value="FAD/NAD(P)-binding domain"/>
    <property type="match status" value="1"/>
</dbReference>
<dbReference type="InterPro" id="IPR050315">
    <property type="entry name" value="FAD-oxidoreductase_2"/>
</dbReference>
<keyword evidence="6 8" id="KW-0560">Oxidoreductase</keyword>
<dbReference type="PANTHER" id="PTHR43400">
    <property type="entry name" value="FUMARATE REDUCTASE"/>
    <property type="match status" value="1"/>
</dbReference>
<evidence type="ECO:0000313" key="11">
    <source>
        <dbReference type="Proteomes" id="UP000198718"/>
    </source>
</evidence>
<proteinExistence type="inferred from homology"/>
<sequence length="593" mass="64361">MLKTKKILSLLLALILITTALVGCGNDAKETLYQDGIYQGSAQGHNAEVEVEVTVKDGKIAEIEVLQHHETKVLTDPVFEKAIPAIISENSVNIDTFTGATITSLALKNAIKDALTKAGGNEDVFKKGKLLKFDSASDSSEETYDVVVIGAGGAGLIAAIEAKAHGANVVILEKMPFVGGNTLVSGGEFNAPNTWVQEKLGIEDSVEQYYTDTLKAGDFEGDEELIRTLAENITEGGEWLRDSVNVEFIEDYLMHFGGHSVPRAIYPIGGSGVELIQKLGAHAEAKDIPIKLSMKAEKILTDDNDRVVGVEATDVTGRTVTFHAEKAVIIATGGFGANYELTKKYNSEIDERYKGTIQKGTMGDGILMAEEIGADLMGMEHIQTYPTCNPLTGNLSYVADTRFDGAVLVNKEGQRFVEEMERRDVISKGILAQTDSIAYLVWDKTIKENSHMDKYQVEFDNMEKQNLIIKADTLEEAAAFFDIDEKQLLETIKTYNGYVQEGQDKDFNRRGKLVALTEGPYYIQKVAPAIHHTMGGIKINSEARVIDKDGNPIEGLFAAGEVTGGIHGTNRLGGNAISDLIVFGRIAGQTAAK</sequence>
<dbReference type="AlphaFoldDB" id="A0A1G8Y7E2"/>
<keyword evidence="8" id="KW-0732">Signal</keyword>
<dbReference type="GO" id="GO:0033765">
    <property type="term" value="F:steroid dehydrogenase activity, acting on the CH-CH group of donors"/>
    <property type="evidence" value="ECO:0007669"/>
    <property type="project" value="UniProtKB-ARBA"/>
</dbReference>
<dbReference type="SUPFAM" id="SSF51905">
    <property type="entry name" value="FAD/NAD(P)-binding domain"/>
    <property type="match status" value="1"/>
</dbReference>
<evidence type="ECO:0000256" key="3">
    <source>
        <dbReference type="ARBA" id="ARBA00015872"/>
    </source>
</evidence>
<dbReference type="PANTHER" id="PTHR43400:SF7">
    <property type="entry name" value="FAD-DEPENDENT OXIDOREDUCTASE 2 FAD BINDING DOMAIN-CONTAINING PROTEIN"/>
    <property type="match status" value="1"/>
</dbReference>
<keyword evidence="4 8" id="KW-0285">Flavoprotein</keyword>
<dbReference type="SUPFAM" id="SSF56425">
    <property type="entry name" value="Succinate dehydrogenase/fumarate reductase flavoprotein, catalytic domain"/>
    <property type="match status" value="1"/>
</dbReference>
<dbReference type="STRING" id="393762.SAMN05660472_00453"/>